<dbReference type="STRING" id="268739.Nmlp_3422"/>
<evidence type="ECO:0000313" key="2">
    <source>
        <dbReference type="EMBL" id="CCQ37550.1"/>
    </source>
</evidence>
<organism evidence="2 3">
    <name type="scientific">Natronomonas moolapensis (strain DSM 18674 / CECT 7526 / JCM 14361 / 8.8.11)</name>
    <dbReference type="NCBI Taxonomy" id="268739"/>
    <lineage>
        <taxon>Archaea</taxon>
        <taxon>Methanobacteriati</taxon>
        <taxon>Methanobacteriota</taxon>
        <taxon>Stenosarchaea group</taxon>
        <taxon>Halobacteria</taxon>
        <taxon>Halobacteriales</taxon>
        <taxon>Natronomonadaceae</taxon>
        <taxon>Natronomonas</taxon>
    </lineage>
</organism>
<keyword evidence="1" id="KW-0812">Transmembrane</keyword>
<protein>
    <submittedName>
        <fullName evidence="2">NADH dehydrogenase-like complex subunit J2</fullName>
        <ecNumber evidence="2">1.6.5.-</ecNumber>
    </submittedName>
</protein>
<keyword evidence="1" id="KW-0472">Membrane</keyword>
<dbReference type="OrthoDB" id="214784at2157"/>
<feature type="transmembrane region" description="Helical" evidence="1">
    <location>
        <begin position="12"/>
        <end position="34"/>
    </location>
</feature>
<proteinExistence type="predicted"/>
<dbReference type="AlphaFoldDB" id="M1Y4V4"/>
<dbReference type="HOGENOM" id="CLU_143951_0_0_2"/>
<sequence length="94" mass="9464">MTTRPRLYRGDVVIGVLAVGLFGFFAAVFLGSGFGTAGAFPEGSVTASIGYALLNLPGGDIGGEGFLVSFIAIAVVLDAALDGALLLAKTEDEP</sequence>
<keyword evidence="3" id="KW-1185">Reference proteome</keyword>
<evidence type="ECO:0000313" key="3">
    <source>
        <dbReference type="Proteomes" id="UP000011867"/>
    </source>
</evidence>
<keyword evidence="2" id="KW-0560">Oxidoreductase</keyword>
<keyword evidence="1" id="KW-1133">Transmembrane helix</keyword>
<dbReference type="GeneID" id="14652863"/>
<reference evidence="2 3" key="1">
    <citation type="journal article" date="2013" name="Genome Announc.">
        <title>Genome of the haloarchaeon Natronomonas moolapensis, a neutrophilic member of a previously haloalkaliphilic genus.</title>
        <authorList>
            <person name="Dyall-Smith M.L."/>
            <person name="Pfeiffer F."/>
            <person name="Oberwinkler T."/>
            <person name="Klee K."/>
            <person name="Rampp M."/>
            <person name="Palm P."/>
            <person name="Gross K."/>
            <person name="Schuster S.C."/>
            <person name="Oesterhelt D."/>
        </authorList>
    </citation>
    <scope>NUCLEOTIDE SEQUENCE [LARGE SCALE GENOMIC DNA]</scope>
    <source>
        <strain evidence="3">DSM 18674 / JCM 14361 / 8.8.11</strain>
    </source>
</reference>
<dbReference type="RefSeq" id="WP_015410289.1">
    <property type="nucleotide sequence ID" value="NC_020388.1"/>
</dbReference>
<gene>
    <name evidence="2" type="primary">nuoJ2</name>
    <name evidence="2" type="ordered locus">Nmlp_3422</name>
</gene>
<dbReference type="EMBL" id="HF582854">
    <property type="protein sequence ID" value="CCQ37550.1"/>
    <property type="molecule type" value="Genomic_DNA"/>
</dbReference>
<dbReference type="Proteomes" id="UP000011867">
    <property type="component" value="Chromosome"/>
</dbReference>
<name>M1Y4V4_NATM8</name>
<dbReference type="EC" id="1.6.5.-" evidence="2"/>
<dbReference type="GO" id="GO:0016491">
    <property type="term" value="F:oxidoreductase activity"/>
    <property type="evidence" value="ECO:0007669"/>
    <property type="project" value="UniProtKB-KW"/>
</dbReference>
<feature type="transmembrane region" description="Helical" evidence="1">
    <location>
        <begin position="66"/>
        <end position="88"/>
    </location>
</feature>
<evidence type="ECO:0000256" key="1">
    <source>
        <dbReference type="SAM" id="Phobius"/>
    </source>
</evidence>
<dbReference type="KEGG" id="nmo:Nmlp_3422"/>
<accession>M1Y4V4</accession>
<dbReference type="eggNOG" id="arCOG07914">
    <property type="taxonomic scope" value="Archaea"/>
</dbReference>